<dbReference type="CDD" id="cd00165">
    <property type="entry name" value="S4"/>
    <property type="match status" value="1"/>
</dbReference>
<gene>
    <name evidence="8" type="primary">rps4</name>
</gene>
<evidence type="ECO:0000256" key="6">
    <source>
        <dbReference type="PROSITE-ProRule" id="PRU00182"/>
    </source>
</evidence>
<dbReference type="GO" id="GO:0019843">
    <property type="term" value="F:rRNA binding"/>
    <property type="evidence" value="ECO:0007669"/>
    <property type="project" value="UniProtKB-KW"/>
</dbReference>
<evidence type="ECO:0000256" key="4">
    <source>
        <dbReference type="ARBA" id="ARBA00022980"/>
    </source>
</evidence>
<evidence type="ECO:0000256" key="5">
    <source>
        <dbReference type="ARBA" id="ARBA00023274"/>
    </source>
</evidence>
<dbReference type="Gene3D" id="1.10.1050.10">
    <property type="entry name" value="Ribosomal Protein S4 Delta 41, Chain A, domain 1"/>
    <property type="match status" value="1"/>
</dbReference>
<dbReference type="Gene3D" id="3.10.290.10">
    <property type="entry name" value="RNA-binding S4 domain"/>
    <property type="match status" value="1"/>
</dbReference>
<dbReference type="InterPro" id="IPR002942">
    <property type="entry name" value="S4_RNA-bd"/>
</dbReference>
<dbReference type="GO" id="GO:0015935">
    <property type="term" value="C:small ribosomal subunit"/>
    <property type="evidence" value="ECO:0007669"/>
    <property type="project" value="TreeGrafter"/>
</dbReference>
<dbReference type="InterPro" id="IPR022801">
    <property type="entry name" value="Ribosomal_uS4"/>
</dbReference>
<dbReference type="PROSITE" id="PS00632">
    <property type="entry name" value="RIBOSOMAL_S4"/>
    <property type="match status" value="1"/>
</dbReference>
<evidence type="ECO:0000313" key="8">
    <source>
        <dbReference type="EMBL" id="QTK21662.1"/>
    </source>
</evidence>
<organism evidence="8">
    <name type="scientific">Coscinodiscus granii</name>
    <dbReference type="NCBI Taxonomy" id="265552"/>
    <lineage>
        <taxon>Eukaryota</taxon>
        <taxon>Sar</taxon>
        <taxon>Stramenopiles</taxon>
        <taxon>Ochrophyta</taxon>
        <taxon>Bacillariophyta</taxon>
        <taxon>Coscinodiscophyceae</taxon>
        <taxon>Coscinodiscophycidae</taxon>
        <taxon>Coscinodiscales</taxon>
        <taxon>Coscinodiscaceae</taxon>
        <taxon>Coscinodiscus</taxon>
    </lineage>
</organism>
<comment type="similarity">
    <text evidence="1">Belongs to the universal ribosomal protein uS4 family.</text>
</comment>
<dbReference type="InterPro" id="IPR018079">
    <property type="entry name" value="Ribosomal_uS4_CS"/>
</dbReference>
<dbReference type="GO" id="GO:0042274">
    <property type="term" value="P:ribosomal small subunit biogenesis"/>
    <property type="evidence" value="ECO:0007669"/>
    <property type="project" value="TreeGrafter"/>
</dbReference>
<reference evidence="8" key="1">
    <citation type="submission" date="2021-01" db="EMBL/GenBank/DDBJ databases">
        <authorList>
            <person name="Huang H."/>
            <person name="Chen N."/>
        </authorList>
    </citation>
    <scope>NUCLEOTIDE SEQUENCE</scope>
</reference>
<geneLocation type="mitochondrion" evidence="8"/>
<evidence type="ECO:0000256" key="3">
    <source>
        <dbReference type="ARBA" id="ARBA00022884"/>
    </source>
</evidence>
<feature type="domain" description="RNA-binding S4" evidence="7">
    <location>
        <begin position="118"/>
        <end position="176"/>
    </location>
</feature>
<sequence>MLEKNSQKFYFFKKILKLKIIIQKKTLIKKLLKLKKKKWNFFLKSLTYSLNFRKTYKLFDVFKYSLKKKGNGISQKKKYLYSHNSKQLIKMFYGNLLTSYIKKLSKKYSNEFFLKLESRLDTILYRSHFSSSIFLARKLIHQGFVYVNDKQITRYSFFIKEGDVVSLKKQTKSNQKFFPSFSNIWPVVNENLIINFSTFEILYINKFQKKKIFKNFYYYINLNLLNLSLIAQR</sequence>
<keyword evidence="4 8" id="KW-0689">Ribosomal protein</keyword>
<accession>A0A8A6W2E2</accession>
<dbReference type="RefSeq" id="YP_010248467.1">
    <property type="nucleotide sequence ID" value="NC_060315.1"/>
</dbReference>
<evidence type="ECO:0000256" key="1">
    <source>
        <dbReference type="ARBA" id="ARBA00007465"/>
    </source>
</evidence>
<dbReference type="SMART" id="SM00363">
    <property type="entry name" value="S4"/>
    <property type="match status" value="1"/>
</dbReference>
<keyword evidence="2 6" id="KW-0699">rRNA-binding</keyword>
<dbReference type="InterPro" id="IPR036986">
    <property type="entry name" value="S4_RNA-bd_sf"/>
</dbReference>
<dbReference type="SUPFAM" id="SSF55174">
    <property type="entry name" value="Alpha-L RNA-binding motif"/>
    <property type="match status" value="1"/>
</dbReference>
<dbReference type="GO" id="GO:0003735">
    <property type="term" value="F:structural constituent of ribosome"/>
    <property type="evidence" value="ECO:0007669"/>
    <property type="project" value="TreeGrafter"/>
</dbReference>
<dbReference type="PROSITE" id="PS50889">
    <property type="entry name" value="S4"/>
    <property type="match status" value="1"/>
</dbReference>
<evidence type="ECO:0000256" key="2">
    <source>
        <dbReference type="ARBA" id="ARBA00022730"/>
    </source>
</evidence>
<dbReference type="GeneID" id="70637856"/>
<evidence type="ECO:0000259" key="7">
    <source>
        <dbReference type="SMART" id="SM00363"/>
    </source>
</evidence>
<keyword evidence="5" id="KW-0687">Ribonucleoprotein</keyword>
<dbReference type="AlphaFoldDB" id="A0A8A6W2E2"/>
<dbReference type="PANTHER" id="PTHR11831">
    <property type="entry name" value="30S 40S RIBOSOMAL PROTEIN"/>
    <property type="match status" value="1"/>
</dbReference>
<proteinExistence type="inferred from homology"/>
<dbReference type="Pfam" id="PF01479">
    <property type="entry name" value="S4"/>
    <property type="match status" value="1"/>
</dbReference>
<keyword evidence="8" id="KW-0496">Mitochondrion</keyword>
<keyword evidence="3 6" id="KW-0694">RNA-binding</keyword>
<name>A0A8A6W2E2_9STRA</name>
<dbReference type="PANTHER" id="PTHR11831:SF4">
    <property type="entry name" value="SMALL RIBOSOMAL SUBUNIT PROTEIN US4M"/>
    <property type="match status" value="1"/>
</dbReference>
<dbReference type="EMBL" id="MW435847">
    <property type="protein sequence ID" value="QTK21662.1"/>
    <property type="molecule type" value="Genomic_DNA"/>
</dbReference>
<protein>
    <submittedName>
        <fullName evidence="8">Ribosomal protein S4</fullName>
    </submittedName>
</protein>